<accession>A0A3D9DS26</accession>
<dbReference type="Proteomes" id="UP000257030">
    <property type="component" value="Unassembled WGS sequence"/>
</dbReference>
<proteinExistence type="predicted"/>
<protein>
    <submittedName>
        <fullName evidence="2">Uncharacterized protein</fullName>
    </submittedName>
</protein>
<organism evidence="2 3">
    <name type="scientific">Chryseobacterium elymi</name>
    <dbReference type="NCBI Taxonomy" id="395936"/>
    <lineage>
        <taxon>Bacteria</taxon>
        <taxon>Pseudomonadati</taxon>
        <taxon>Bacteroidota</taxon>
        <taxon>Flavobacteriia</taxon>
        <taxon>Flavobacteriales</taxon>
        <taxon>Weeksellaceae</taxon>
        <taxon>Chryseobacterium group</taxon>
        <taxon>Chryseobacterium</taxon>
    </lineage>
</organism>
<keyword evidence="1" id="KW-0812">Transmembrane</keyword>
<keyword evidence="1" id="KW-1133">Transmembrane helix</keyword>
<evidence type="ECO:0000313" key="3">
    <source>
        <dbReference type="Proteomes" id="UP000257030"/>
    </source>
</evidence>
<comment type="caution">
    <text evidence="2">The sequence shown here is derived from an EMBL/GenBank/DDBJ whole genome shotgun (WGS) entry which is preliminary data.</text>
</comment>
<name>A0A3D9DS26_9FLAO</name>
<evidence type="ECO:0000256" key="1">
    <source>
        <dbReference type="SAM" id="Phobius"/>
    </source>
</evidence>
<gene>
    <name evidence="2" type="ORF">DRF60_02330</name>
</gene>
<dbReference type="EMBL" id="QNUH01000001">
    <property type="protein sequence ID" value="REC80561.1"/>
    <property type="molecule type" value="Genomic_DNA"/>
</dbReference>
<dbReference type="AlphaFoldDB" id="A0A3D9DS26"/>
<evidence type="ECO:0000313" key="2">
    <source>
        <dbReference type="EMBL" id="REC80561.1"/>
    </source>
</evidence>
<feature type="transmembrane region" description="Helical" evidence="1">
    <location>
        <begin position="20"/>
        <end position="40"/>
    </location>
</feature>
<reference evidence="2 3" key="1">
    <citation type="journal article" date="2010" name="Syst. Appl. Microbiol.">
        <title>Four new species of Chryseobacterium from the rhizosphere of coastal sand dune plants, Chryseobacterium elymi sp. nov., Chryseobacterium hagamense sp. nov., Chryseobacterium lathyri sp. nov. and Chryseobacterium rhizosphaerae sp. nov.</title>
        <authorList>
            <person name="Cho S.H."/>
            <person name="Lee K.S."/>
            <person name="Shin D.S."/>
            <person name="Han J.H."/>
            <person name="Park K.S."/>
            <person name="Lee C.H."/>
            <person name="Park K.H."/>
            <person name="Kim S.B."/>
        </authorList>
    </citation>
    <scope>NUCLEOTIDE SEQUENCE [LARGE SCALE GENOMIC DNA]</scope>
    <source>
        <strain evidence="2 3">KCTC 22547</strain>
    </source>
</reference>
<keyword evidence="1" id="KW-0472">Membrane</keyword>
<feature type="transmembrane region" description="Helical" evidence="1">
    <location>
        <begin position="60"/>
        <end position="79"/>
    </location>
</feature>
<sequence>MTNMLNFGMKIKIYTIMKTLLRAFIVVIIIIGGVLIIVVGKKPFPEPECLVCGINLVRTLGIAEVILGLGALVIQANLAEKQRNF</sequence>
<keyword evidence="3" id="KW-1185">Reference proteome</keyword>